<dbReference type="SUPFAM" id="SSF49464">
    <property type="entry name" value="Carboxypeptidase regulatory domain-like"/>
    <property type="match status" value="1"/>
</dbReference>
<dbReference type="Proteomes" id="UP000030710">
    <property type="component" value="Unassembled WGS sequence"/>
</dbReference>
<evidence type="ECO:0000256" key="1">
    <source>
        <dbReference type="SAM" id="MobiDB-lite"/>
    </source>
</evidence>
<dbReference type="InterPro" id="IPR008969">
    <property type="entry name" value="CarboxyPept-like_regulatory"/>
</dbReference>
<gene>
    <name evidence="2" type="ORF">J07HQW2_01398</name>
</gene>
<organism evidence="2 3">
    <name type="scientific">Haloquadratum walsbyi J07HQW2</name>
    <dbReference type="NCBI Taxonomy" id="1238425"/>
    <lineage>
        <taxon>Archaea</taxon>
        <taxon>Methanobacteriati</taxon>
        <taxon>Methanobacteriota</taxon>
        <taxon>Stenosarchaea group</taxon>
        <taxon>Halobacteria</taxon>
        <taxon>Halobacteriales</taxon>
        <taxon>Haloferacaceae</taxon>
        <taxon>Haloquadratum</taxon>
    </lineage>
</organism>
<evidence type="ECO:0008006" key="4">
    <source>
        <dbReference type="Google" id="ProtNLM"/>
    </source>
</evidence>
<reference evidence="2 3" key="1">
    <citation type="journal article" date="2013" name="PLoS ONE">
        <title>Assembly-driven community genomics of a hypersaline microbial ecosystem.</title>
        <authorList>
            <person name="Podell S."/>
            <person name="Ugalde J.A."/>
            <person name="Narasingarao P."/>
            <person name="Banfield J.F."/>
            <person name="Heidelberg K.B."/>
            <person name="Allen E.E."/>
        </authorList>
    </citation>
    <scope>NUCLEOTIDE SEQUENCE [LARGE SCALE GENOMIC DNA]</scope>
    <source>
        <strain evidence="3">J07HQW2</strain>
    </source>
</reference>
<dbReference type="AlphaFoldDB" id="U1PRJ2"/>
<evidence type="ECO:0000313" key="2">
    <source>
        <dbReference type="EMBL" id="ERG94956.1"/>
    </source>
</evidence>
<feature type="region of interest" description="Disordered" evidence="1">
    <location>
        <begin position="38"/>
        <end position="73"/>
    </location>
</feature>
<dbReference type="STRING" id="1238425.J07HQW2_01398"/>
<accession>U1PRJ2</accession>
<name>U1PRJ2_9EURY</name>
<dbReference type="Gene3D" id="2.60.40.1120">
    <property type="entry name" value="Carboxypeptidase-like, regulatory domain"/>
    <property type="match status" value="1"/>
</dbReference>
<dbReference type="HOGENOM" id="CLU_1792095_0_0_2"/>
<evidence type="ECO:0000313" key="3">
    <source>
        <dbReference type="Proteomes" id="UP000030710"/>
    </source>
</evidence>
<feature type="compositionally biased region" description="Polar residues" evidence="1">
    <location>
        <begin position="42"/>
        <end position="62"/>
    </location>
</feature>
<proteinExistence type="predicted"/>
<dbReference type="eggNOG" id="arCOG07503">
    <property type="taxonomic scope" value="Archaea"/>
</dbReference>
<dbReference type="EMBL" id="KE356561">
    <property type="protein sequence ID" value="ERG94956.1"/>
    <property type="molecule type" value="Genomic_DNA"/>
</dbReference>
<protein>
    <recommendedName>
        <fullName evidence="4">Carboxypeptidase regulatory-like domain-containing protein</fullName>
    </recommendedName>
</protein>
<dbReference type="Pfam" id="PF13620">
    <property type="entry name" value="CarboxypepD_reg"/>
    <property type="match status" value="1"/>
</dbReference>
<sequence>MIIHPFCIEEPFIRSMDQWSRREFIRIATVGAGAGIAGCNALSPSESTENDSPTEQTSQKPAGSSEPISGRVVDLDGEEITGATLKAIVPGRGSVAETTTDEQGRFELVEGDGPIWLRATKTDFIRRTVAVAPGTSPRIRLSPP</sequence>